<dbReference type="AlphaFoldDB" id="A0A1C7E7P5"/>
<dbReference type="KEGG" id="ppla:BBI15_07155"/>
<sequence>MGEAQEPFIWIPFFQQNNIPDSSVLDNYIFGSQESRGSDATSKRKQEGSPKPTGIKGKYKPISRENLEQLISGFDGFEVETIELNVVGGIETSGPLQFIIAGKAEAGMTVTLKKKTDDADK</sequence>
<name>A0A1C7E7P5_9BACL</name>
<protein>
    <submittedName>
        <fullName evidence="2">Uncharacterized protein</fullName>
    </submittedName>
</protein>
<evidence type="ECO:0000256" key="1">
    <source>
        <dbReference type="SAM" id="MobiDB-lite"/>
    </source>
</evidence>
<organism evidence="2 3">
    <name type="scientific">Planococcus plakortidis</name>
    <dbReference type="NCBI Taxonomy" id="1038856"/>
    <lineage>
        <taxon>Bacteria</taxon>
        <taxon>Bacillati</taxon>
        <taxon>Bacillota</taxon>
        <taxon>Bacilli</taxon>
        <taxon>Bacillales</taxon>
        <taxon>Caryophanaceae</taxon>
        <taxon>Planococcus</taxon>
    </lineage>
</organism>
<feature type="region of interest" description="Disordered" evidence="1">
    <location>
        <begin position="33"/>
        <end position="59"/>
    </location>
</feature>
<dbReference type="Proteomes" id="UP000092650">
    <property type="component" value="Chromosome"/>
</dbReference>
<gene>
    <name evidence="2" type="ORF">BBI15_07155</name>
</gene>
<accession>A0A1C7E7P5</accession>
<keyword evidence="3" id="KW-1185">Reference proteome</keyword>
<evidence type="ECO:0000313" key="3">
    <source>
        <dbReference type="Proteomes" id="UP000092650"/>
    </source>
</evidence>
<dbReference type="EMBL" id="CP016539">
    <property type="protein sequence ID" value="ANU20004.1"/>
    <property type="molecule type" value="Genomic_DNA"/>
</dbReference>
<dbReference type="OrthoDB" id="2427900at2"/>
<dbReference type="RefSeq" id="WP_068869730.1">
    <property type="nucleotide sequence ID" value="NZ_CP016539.2"/>
</dbReference>
<proteinExistence type="predicted"/>
<evidence type="ECO:0000313" key="2">
    <source>
        <dbReference type="EMBL" id="ANU20004.1"/>
    </source>
</evidence>
<dbReference type="STRING" id="1038856.BBI15_07155"/>
<reference evidence="2" key="1">
    <citation type="submission" date="2016-10" db="EMBL/GenBank/DDBJ databases">
        <authorList>
            <person name="See-Too W.S."/>
        </authorList>
    </citation>
    <scope>NUCLEOTIDE SEQUENCE [LARGE SCALE GENOMIC DNA]</scope>
    <source>
        <strain evidence="2">DSM 23997</strain>
    </source>
</reference>